<dbReference type="SUPFAM" id="SSF56935">
    <property type="entry name" value="Porins"/>
    <property type="match status" value="1"/>
</dbReference>
<organism evidence="2 3">
    <name type="scientific">Natronocella acetinitrilica</name>
    <dbReference type="NCBI Taxonomy" id="414046"/>
    <lineage>
        <taxon>Bacteria</taxon>
        <taxon>Pseudomonadati</taxon>
        <taxon>Pseudomonadota</taxon>
        <taxon>Gammaproteobacteria</taxon>
        <taxon>Chromatiales</taxon>
        <taxon>Ectothiorhodospiraceae</taxon>
        <taxon>Natronocella</taxon>
    </lineage>
</organism>
<keyword evidence="1" id="KW-0732">Signal</keyword>
<evidence type="ECO:0000313" key="3">
    <source>
        <dbReference type="Proteomes" id="UP001205843"/>
    </source>
</evidence>
<sequence length="394" mass="42578">MSSSRAAVAALAAALFSAPGIAGERLESLQVSGFVSQGLVYTNENNLYGSSTSGGGSTQLTELGVNASVRPTPQLLLSAQVLSRRAGSDGRAARPALDHGVADYQRSLATGGTAGVQLGRFKNPFGLYNQTRDVPFTRPGILLPQSIYFDRTRSVALAADGASVYWDERVGRGDLRLQIGAGRPQTGEDLAATLRLDDQPGSLNARDSIIGQLRYEHDGGRIVAALSAARVRIDFDGGSGGPGDGKTDFRPVILSLQYNSEDWSLTGEYALRPFEVSGFDQAPRNFDVTGESGYVQYERRLGPAWSAFVRYDVLYTDRSDRSGRDFEGAGQGPAHSRFAKDLTLGVRWRVHPQVLLAGEVHRVDGTGWLPLADNEPGEIDRRWDLFLLQASLRF</sequence>
<dbReference type="EMBL" id="JALJXV010000003">
    <property type="protein sequence ID" value="MCP1674138.1"/>
    <property type="molecule type" value="Genomic_DNA"/>
</dbReference>
<keyword evidence="3" id="KW-1185">Reference proteome</keyword>
<evidence type="ECO:0000256" key="1">
    <source>
        <dbReference type="SAM" id="SignalP"/>
    </source>
</evidence>
<dbReference type="AlphaFoldDB" id="A0AAE3G2U5"/>
<dbReference type="InterPro" id="IPR023614">
    <property type="entry name" value="Porin_dom_sf"/>
</dbReference>
<name>A0AAE3G2U5_9GAMM</name>
<gene>
    <name evidence="2" type="ORF">J2T57_001240</name>
</gene>
<dbReference type="RefSeq" id="WP_253475823.1">
    <property type="nucleotide sequence ID" value="NZ_JALJXV010000003.1"/>
</dbReference>
<feature type="chain" id="PRO_5042082740" description="Porin" evidence="1">
    <location>
        <begin position="23"/>
        <end position="394"/>
    </location>
</feature>
<dbReference type="Gene3D" id="2.40.160.10">
    <property type="entry name" value="Porin"/>
    <property type="match status" value="1"/>
</dbReference>
<proteinExistence type="predicted"/>
<dbReference type="Proteomes" id="UP001205843">
    <property type="component" value="Unassembled WGS sequence"/>
</dbReference>
<evidence type="ECO:0008006" key="4">
    <source>
        <dbReference type="Google" id="ProtNLM"/>
    </source>
</evidence>
<comment type="caution">
    <text evidence="2">The sequence shown here is derived from an EMBL/GenBank/DDBJ whole genome shotgun (WGS) entry which is preliminary data.</text>
</comment>
<protein>
    <recommendedName>
        <fullName evidence="4">Porin</fullName>
    </recommendedName>
</protein>
<reference evidence="2" key="1">
    <citation type="submission" date="2022-03" db="EMBL/GenBank/DDBJ databases">
        <title>Genomic Encyclopedia of Type Strains, Phase III (KMG-III): the genomes of soil and plant-associated and newly described type strains.</title>
        <authorList>
            <person name="Whitman W."/>
        </authorList>
    </citation>
    <scope>NUCLEOTIDE SEQUENCE</scope>
    <source>
        <strain evidence="2">ANL 6-2</strain>
    </source>
</reference>
<accession>A0AAE3G2U5</accession>
<feature type="signal peptide" evidence="1">
    <location>
        <begin position="1"/>
        <end position="22"/>
    </location>
</feature>
<evidence type="ECO:0000313" key="2">
    <source>
        <dbReference type="EMBL" id="MCP1674138.1"/>
    </source>
</evidence>